<gene>
    <name evidence="1" type="ORF">SAMN00768000_1734</name>
</gene>
<dbReference type="RefSeq" id="WP_084661287.1">
    <property type="nucleotide sequence ID" value="NZ_FWWY01000001.1"/>
</dbReference>
<evidence type="ECO:0000313" key="2">
    <source>
        <dbReference type="Proteomes" id="UP000192660"/>
    </source>
</evidence>
<proteinExistence type="predicted"/>
<dbReference type="STRING" id="28034.BFX07_00760"/>
<reference evidence="2" key="1">
    <citation type="submission" date="2017-04" db="EMBL/GenBank/DDBJ databases">
        <authorList>
            <person name="Varghese N."/>
            <person name="Submissions S."/>
        </authorList>
    </citation>
    <scope>NUCLEOTIDE SEQUENCE [LARGE SCALE GENOMIC DNA]</scope>
    <source>
        <strain evidence="2">DSM 9293</strain>
    </source>
</reference>
<organism evidence="1 2">
    <name type="scientific">Sulfobacillus thermosulfidooxidans (strain DSM 9293 / VKM B-1269 / AT-1)</name>
    <dbReference type="NCBI Taxonomy" id="929705"/>
    <lineage>
        <taxon>Bacteria</taxon>
        <taxon>Bacillati</taxon>
        <taxon>Bacillota</taxon>
        <taxon>Clostridia</taxon>
        <taxon>Eubacteriales</taxon>
        <taxon>Clostridiales Family XVII. Incertae Sedis</taxon>
        <taxon>Sulfobacillus</taxon>
    </lineage>
</organism>
<sequence length="100" mass="11063">MSQIKQACKVVEEAGEVQIVFPKDFSLNVIQEAVQACQEGQCGCHDSDAWVQVEDIKVVEHNGEVRIHVKGENLSRESVEACFQDCDQELPSSSSDTSDH</sequence>
<protein>
    <submittedName>
        <fullName evidence="1">Uncharacterized protein</fullName>
    </submittedName>
</protein>
<dbReference type="Proteomes" id="UP000192660">
    <property type="component" value="Unassembled WGS sequence"/>
</dbReference>
<accession>A0A1W1WEX9</accession>
<dbReference type="OrthoDB" id="9895056at2"/>
<keyword evidence="2" id="KW-1185">Reference proteome</keyword>
<dbReference type="AlphaFoldDB" id="A0A1W1WEX9"/>
<name>A0A1W1WEX9_SULTA</name>
<dbReference type="EMBL" id="FWWY01000001">
    <property type="protein sequence ID" value="SMC04590.1"/>
    <property type="molecule type" value="Genomic_DNA"/>
</dbReference>
<evidence type="ECO:0000313" key="1">
    <source>
        <dbReference type="EMBL" id="SMC04590.1"/>
    </source>
</evidence>